<feature type="transmembrane region" description="Helical" evidence="1">
    <location>
        <begin position="483"/>
        <end position="500"/>
    </location>
</feature>
<sequence length="612" mass="67525">MKRVLMIRKTWPLFCLILGLVASLTVFLIRHERYNGNLPGLVERNRNTTQVFVQIISVVLAVAQMVLICSLINFAARIRLFESPTTTGTLSFWSALSAERFDITLPAAKLALLTMLLSTSTVLGALWAGSFTPLFSTASREDGEILVPVFNTPVSRSMYPIWSSGLILTECQHRLPPFDDCIVTNHLGSLLMTVATATNITSPRLHPKLDNNTWSYVGRSYGKGSSSGVFDVTNMTEHAYHQGFSYQESGYKIQASCTKQNHTTFLFKQYSTGGQFNLCRSSSVTLEPGNISAPIDIPPFDIATGAYNYINTAPFGYFAWTAVSRGGVHYIATSAMDWSNRPGNMTCTIDYQPMAFLTNVSTADKIITVTPLKEVSTLDESNIVNLTLSDLDLMSRMTSSSSGLPVLYSTLKTNYDSIASLASNETAHQNAKWEKTLETSLEAVLDDLLMYQGILAVGRDDGESSSQPVVRYFIAIKFGDSKYQIAQLVINVVLCVLYIYEAIRTRYWKHLPDFDFVDVKALMLAALGPERTQQQVTSASSGPLLFAKGRENDVKLVAQYEGSNHGFVMQNLGTTSSRPAPATVHMHLHSAGLMVTSRRVVTAMQCTPMERI</sequence>
<gene>
    <name evidence="2" type="ORF">LTR09_001677</name>
</gene>
<keyword evidence="1" id="KW-0812">Transmembrane</keyword>
<evidence type="ECO:0000256" key="1">
    <source>
        <dbReference type="SAM" id="Phobius"/>
    </source>
</evidence>
<name>A0AAJ0GHA7_9PEZI</name>
<organism evidence="2 3">
    <name type="scientific">Extremus antarcticus</name>
    <dbReference type="NCBI Taxonomy" id="702011"/>
    <lineage>
        <taxon>Eukaryota</taxon>
        <taxon>Fungi</taxon>
        <taxon>Dikarya</taxon>
        <taxon>Ascomycota</taxon>
        <taxon>Pezizomycotina</taxon>
        <taxon>Dothideomycetes</taxon>
        <taxon>Dothideomycetidae</taxon>
        <taxon>Mycosphaerellales</taxon>
        <taxon>Extremaceae</taxon>
        <taxon>Extremus</taxon>
    </lineage>
</organism>
<proteinExistence type="predicted"/>
<feature type="transmembrane region" description="Helical" evidence="1">
    <location>
        <begin position="110"/>
        <end position="129"/>
    </location>
</feature>
<comment type="caution">
    <text evidence="2">The sequence shown here is derived from an EMBL/GenBank/DDBJ whole genome shotgun (WGS) entry which is preliminary data.</text>
</comment>
<dbReference type="EMBL" id="JAWDJX010000003">
    <property type="protein sequence ID" value="KAK3057493.1"/>
    <property type="molecule type" value="Genomic_DNA"/>
</dbReference>
<accession>A0AAJ0GHA7</accession>
<protein>
    <submittedName>
        <fullName evidence="2">Uncharacterized protein</fullName>
    </submittedName>
</protein>
<reference evidence="2" key="1">
    <citation type="submission" date="2023-04" db="EMBL/GenBank/DDBJ databases">
        <title>Black Yeasts Isolated from many extreme environments.</title>
        <authorList>
            <person name="Coleine C."/>
            <person name="Stajich J.E."/>
            <person name="Selbmann L."/>
        </authorList>
    </citation>
    <scope>NUCLEOTIDE SEQUENCE</scope>
    <source>
        <strain evidence="2">CCFEE 5312</strain>
    </source>
</reference>
<dbReference type="Proteomes" id="UP001271007">
    <property type="component" value="Unassembled WGS sequence"/>
</dbReference>
<feature type="transmembrane region" description="Helical" evidence="1">
    <location>
        <begin position="52"/>
        <end position="76"/>
    </location>
</feature>
<dbReference type="AlphaFoldDB" id="A0AAJ0GHA7"/>
<evidence type="ECO:0000313" key="3">
    <source>
        <dbReference type="Proteomes" id="UP001271007"/>
    </source>
</evidence>
<keyword evidence="1" id="KW-0472">Membrane</keyword>
<evidence type="ECO:0000313" key="2">
    <source>
        <dbReference type="EMBL" id="KAK3057493.1"/>
    </source>
</evidence>
<keyword evidence="1" id="KW-1133">Transmembrane helix</keyword>
<keyword evidence="3" id="KW-1185">Reference proteome</keyword>